<feature type="domain" description="PDZ" evidence="2">
    <location>
        <begin position="288"/>
        <end position="343"/>
    </location>
</feature>
<reference evidence="3 4" key="1">
    <citation type="journal article" date="2021" name="Front. Microbiol.">
        <title>Aerobic Denitrification and Heterotrophic Sulfur Oxidation in the Genus Halomonas Revealed by Six Novel Species Characterizations and Genome-Based Analysis.</title>
        <authorList>
            <person name="Wang L."/>
            <person name="Shao Z."/>
        </authorList>
    </citation>
    <scope>NUCLEOTIDE SEQUENCE [LARGE SCALE GENOMIC DNA]</scope>
    <source>
        <strain evidence="3 4">MCCC 1A11059</strain>
    </source>
</reference>
<dbReference type="CDD" id="cd14727">
    <property type="entry name" value="ChanN-like"/>
    <property type="match status" value="1"/>
</dbReference>
<dbReference type="PROSITE" id="PS50106">
    <property type="entry name" value="PDZ"/>
    <property type="match status" value="1"/>
</dbReference>
<keyword evidence="4" id="KW-1185">Reference proteome</keyword>
<organism evidence="3 4">
    <name type="scientific">Billgrantia sulfidoxydans</name>
    <dbReference type="NCBI Taxonomy" id="2733484"/>
    <lineage>
        <taxon>Bacteria</taxon>
        <taxon>Pseudomonadati</taxon>
        <taxon>Pseudomonadota</taxon>
        <taxon>Gammaproteobacteria</taxon>
        <taxon>Oceanospirillales</taxon>
        <taxon>Halomonadaceae</taxon>
        <taxon>Billgrantia</taxon>
    </lineage>
</organism>
<dbReference type="RefSeq" id="WP_209538166.1">
    <property type="nucleotide sequence ID" value="NZ_CP053381.1"/>
</dbReference>
<evidence type="ECO:0000256" key="1">
    <source>
        <dbReference type="SAM" id="SignalP"/>
    </source>
</evidence>
<dbReference type="CDD" id="cd06779">
    <property type="entry name" value="cpPDZ_Deg_HtrA-like"/>
    <property type="match status" value="1"/>
</dbReference>
<dbReference type="InterPro" id="IPR036034">
    <property type="entry name" value="PDZ_sf"/>
</dbReference>
<accession>A0ABX7WAC5</accession>
<dbReference type="EMBL" id="CP053381">
    <property type="protein sequence ID" value="QTP56805.1"/>
    <property type="molecule type" value="Genomic_DNA"/>
</dbReference>
<proteinExistence type="predicted"/>
<evidence type="ECO:0000313" key="3">
    <source>
        <dbReference type="EMBL" id="QTP56805.1"/>
    </source>
</evidence>
<feature type="signal peptide" evidence="1">
    <location>
        <begin position="1"/>
        <end position="26"/>
    </location>
</feature>
<evidence type="ECO:0000259" key="2">
    <source>
        <dbReference type="PROSITE" id="PS50106"/>
    </source>
</evidence>
<dbReference type="InterPro" id="IPR001478">
    <property type="entry name" value="PDZ"/>
</dbReference>
<dbReference type="SUPFAM" id="SSF159501">
    <property type="entry name" value="EreA/ChaN-like"/>
    <property type="match status" value="1"/>
</dbReference>
<gene>
    <name evidence="3" type="ORF">HNO51_20240</name>
</gene>
<dbReference type="Pfam" id="PF04187">
    <property type="entry name" value="Cofac_haem_bdg"/>
    <property type="match status" value="1"/>
</dbReference>
<dbReference type="SUPFAM" id="SSF50156">
    <property type="entry name" value="PDZ domain-like"/>
    <property type="match status" value="1"/>
</dbReference>
<dbReference type="Pfam" id="PF13180">
    <property type="entry name" value="PDZ_2"/>
    <property type="match status" value="1"/>
</dbReference>
<protein>
    <submittedName>
        <fullName evidence="3">PDZ domain-containing protein</fullName>
    </submittedName>
</protein>
<keyword evidence="1" id="KW-0732">Signal</keyword>
<dbReference type="Gene3D" id="2.30.42.10">
    <property type="match status" value="1"/>
</dbReference>
<dbReference type="InterPro" id="IPR007314">
    <property type="entry name" value="Cofac_haem-bd_dom"/>
</dbReference>
<feature type="chain" id="PRO_5046484427" evidence="1">
    <location>
        <begin position="27"/>
        <end position="386"/>
    </location>
</feature>
<sequence length="386" mass="41365">MRDSFAPFRVLAVAACLALASLPLHAGSCPDPGQWQRPGDERLDGAALFAELAGRDVVLLGERHDRMDHHRWQLHTLAGLHALRPDMAIGLEMLPREAQPALDAWVAGELDEAAFLAASDWYDAWGFDPELYLPILHFARLHRVPLRAINVSRELRGRLVEAGWAAVPEAERFGITAPAEASPDYRQRLAEIHAQHVNGDDGGEGLERFIAAQLVWDRAMATGLVEATGEAALVVGLIGQGHLQYGHGVPHQLVDLGVDDYATLLPWPAGEADCEPPPAGVAQAVFGMAEHAEPEAAPPQLGILLAPAGEGVAVQEVIEGSVAEAAGLVAGDVILRAAGKALSQPADLVGQVRRQPPGTLLPLEIRRRGEEWEVLARFPSHEATGH</sequence>
<dbReference type="Gene3D" id="3.40.50.11550">
    <property type="match status" value="1"/>
</dbReference>
<evidence type="ECO:0000313" key="4">
    <source>
        <dbReference type="Proteomes" id="UP000671868"/>
    </source>
</evidence>
<name>A0ABX7WAC5_9GAMM</name>
<dbReference type="Proteomes" id="UP000671868">
    <property type="component" value="Chromosome"/>
</dbReference>
<dbReference type="SMART" id="SM00228">
    <property type="entry name" value="PDZ"/>
    <property type="match status" value="1"/>
</dbReference>